<reference evidence="2" key="1">
    <citation type="submission" date="2021-01" db="EMBL/GenBank/DDBJ databases">
        <authorList>
            <person name="Corre E."/>
            <person name="Pelletier E."/>
            <person name="Niang G."/>
            <person name="Scheremetjew M."/>
            <person name="Finn R."/>
            <person name="Kale V."/>
            <person name="Holt S."/>
            <person name="Cochrane G."/>
            <person name="Meng A."/>
            <person name="Brown T."/>
            <person name="Cohen L."/>
        </authorList>
    </citation>
    <scope>NUCLEOTIDE SEQUENCE</scope>
    <source>
        <strain evidence="2">308</strain>
    </source>
</reference>
<gene>
    <name evidence="2" type="ORF">CHYS00102_LOCUS9305</name>
</gene>
<dbReference type="GO" id="GO:0009644">
    <property type="term" value="P:response to high light intensity"/>
    <property type="evidence" value="ECO:0007669"/>
    <property type="project" value="InterPro"/>
</dbReference>
<evidence type="ECO:0000313" key="2">
    <source>
        <dbReference type="EMBL" id="CAD8882117.1"/>
    </source>
</evidence>
<sequence length="136" mass="14409">MKQFIFLIIAAAFVSVSSYSLTMPTAAQSSFSGGSSFAGFQCVSTAAVEAVYSRRTYQPATISMMGKKAKIGVFSPAVYAAKLALGQLKLNQFRGKAISLHSQAIGDFCAWSGAGHLRTRLIKLAKTNGDTLGFLV</sequence>
<feature type="signal peptide" evidence="1">
    <location>
        <begin position="1"/>
        <end position="18"/>
    </location>
</feature>
<accession>A0A7S1BD06</accession>
<protein>
    <submittedName>
        <fullName evidence="2">Uncharacterized protein</fullName>
    </submittedName>
</protein>
<name>A0A7S1BD06_9STRA</name>
<dbReference type="AlphaFoldDB" id="A0A7S1BD06"/>
<dbReference type="PANTHER" id="PTHR35709">
    <property type="entry name" value="PROTEIN PROTON GRADIENT REGULATION 5, CHLOROPLASTIC"/>
    <property type="match status" value="1"/>
</dbReference>
<evidence type="ECO:0000256" key="1">
    <source>
        <dbReference type="SAM" id="SignalP"/>
    </source>
</evidence>
<dbReference type="PANTHER" id="PTHR35709:SF1">
    <property type="entry name" value="PROTEIN PROTON GRADIENT REGULATION 5, CHLOROPLASTIC"/>
    <property type="match status" value="1"/>
</dbReference>
<dbReference type="InterPro" id="IPR037497">
    <property type="entry name" value="PGR5"/>
</dbReference>
<proteinExistence type="predicted"/>
<feature type="chain" id="PRO_5031376911" evidence="1">
    <location>
        <begin position="19"/>
        <end position="136"/>
    </location>
</feature>
<organism evidence="2">
    <name type="scientific">Corethron hystrix</name>
    <dbReference type="NCBI Taxonomy" id="216773"/>
    <lineage>
        <taxon>Eukaryota</taxon>
        <taxon>Sar</taxon>
        <taxon>Stramenopiles</taxon>
        <taxon>Ochrophyta</taxon>
        <taxon>Bacillariophyta</taxon>
        <taxon>Coscinodiscophyceae</taxon>
        <taxon>Corethrophycidae</taxon>
        <taxon>Corethrales</taxon>
        <taxon>Corethraceae</taxon>
        <taxon>Corethron</taxon>
    </lineage>
</organism>
<dbReference type="EMBL" id="HBFR01012866">
    <property type="protein sequence ID" value="CAD8882117.1"/>
    <property type="molecule type" value="Transcribed_RNA"/>
</dbReference>
<dbReference type="GO" id="GO:0009773">
    <property type="term" value="P:photosynthetic electron transport in photosystem I"/>
    <property type="evidence" value="ECO:0007669"/>
    <property type="project" value="InterPro"/>
</dbReference>
<keyword evidence="1" id="KW-0732">Signal</keyword>